<dbReference type="EMBL" id="CM047946">
    <property type="protein sequence ID" value="KAI9897749.1"/>
    <property type="molecule type" value="Genomic_DNA"/>
</dbReference>
<evidence type="ECO:0000313" key="1">
    <source>
        <dbReference type="EMBL" id="KAI9897749.1"/>
    </source>
</evidence>
<reference evidence="1" key="1">
    <citation type="submission" date="2022-10" db="EMBL/GenBank/DDBJ databases">
        <title>Complete Genome of Trichothecium roseum strain YXFP-22015, a Plant Pathogen Isolated from Citrus.</title>
        <authorList>
            <person name="Wang Y."/>
            <person name="Zhu L."/>
        </authorList>
    </citation>
    <scope>NUCLEOTIDE SEQUENCE</scope>
    <source>
        <strain evidence="1">YXFP-22015</strain>
    </source>
</reference>
<proteinExistence type="predicted"/>
<comment type="caution">
    <text evidence="1">The sequence shown here is derived from an EMBL/GenBank/DDBJ whole genome shotgun (WGS) entry which is preliminary data.</text>
</comment>
<organism evidence="1 2">
    <name type="scientific">Trichothecium roseum</name>
    <dbReference type="NCBI Taxonomy" id="47278"/>
    <lineage>
        <taxon>Eukaryota</taxon>
        <taxon>Fungi</taxon>
        <taxon>Dikarya</taxon>
        <taxon>Ascomycota</taxon>
        <taxon>Pezizomycotina</taxon>
        <taxon>Sordariomycetes</taxon>
        <taxon>Hypocreomycetidae</taxon>
        <taxon>Hypocreales</taxon>
        <taxon>Hypocreales incertae sedis</taxon>
        <taxon>Trichothecium</taxon>
    </lineage>
</organism>
<protein>
    <submittedName>
        <fullName evidence="1">Uncharacterized protein</fullName>
    </submittedName>
</protein>
<gene>
    <name evidence="1" type="ORF">N3K66_007605</name>
</gene>
<name>A0ACC0UW65_9HYPO</name>
<dbReference type="Proteomes" id="UP001163324">
    <property type="component" value="Chromosome 7"/>
</dbReference>
<keyword evidence="2" id="KW-1185">Reference proteome</keyword>
<evidence type="ECO:0000313" key="2">
    <source>
        <dbReference type="Proteomes" id="UP001163324"/>
    </source>
</evidence>
<sequence length="862" mass="97153">MDHLPTFNDTTRPYPQVPYLGSGKLPSGPFHDLPQQQGWNLDSLQRGHVAQGQDGHATTSFIQDWLYFGLLCELSTAAREKAPKLQDFVKSQGSIKVMSGKQLDKFIQKRVVCISEMRSRKKSEGLQRLEAVLETTSNVVGHLWSASMGGDRQSPIPVEVILSIMVLGSSIDSCLVKLDLVAPKRSWRLTEAARMFMAREGWCRRDMAMAESGLSEVSMYCASHLQRHNGHSGSGSTAVVRHDRCTDYACEAKNINEATYRTEHATANCRCEFWRVNSQELEEIIKQDRIPYIQLKRESGSSPQERKLVPSLGSFKNSTGMSPYQRLIIFSHVWSDGLGNPYENALPMCQLQRFYDMLEDSPWEDVFGRDALDLHDRPRIFKKRRMRQSGTSFVPPSMRKWNRKTFNKSIKIWIDTLCVPLANETRKIAIRMLKRYYSFAVMTVVLDKSLYSLNHKSYSQGELLLRIGLSSWMSRCWTMQEAVIAGGAINVRFADGWYPLMDVVAFIRRKNGIISSNVMSDEQRSKVKKRQIMCLAFIVPAWIAAQVLQPGQLLFAVSQHLCFWCACGLCAMDKKNKEMDGTNKERLETSQRLFDDSKQFFAPIAALAKQTMQLNIIRDDAELVANTISRTINSWHGLRYRNTSHKSDRFLNFAFGCAKDNNDFETMRAVLELPAHEWLRSWYLGQVALPSGLLFLEGPKMSISGFHWAPSDIHPAFIEDDSPASCLSKKKFRESGPEGSLRIDKPALMLEQVTMGPADVWQVLDRTSGLLHVVNLDWGSTENPGFRRNGFQGSLAIILSRPPQPGHSTVGAVVESVARLAKQNSGVFVCRAMVLTQPQGTSSGQAGVVSVSPAKLQRWIVS</sequence>
<accession>A0ACC0UW65</accession>